<protein>
    <recommendedName>
        <fullName evidence="1">Reverse transcriptase domain-containing protein</fullName>
    </recommendedName>
</protein>
<dbReference type="InterPro" id="IPR000477">
    <property type="entry name" value="RT_dom"/>
</dbReference>
<dbReference type="PROSITE" id="PS50878">
    <property type="entry name" value="RT_POL"/>
    <property type="match status" value="1"/>
</dbReference>
<dbReference type="AlphaFoldDB" id="A0ABD3HDR4"/>
<keyword evidence="3" id="KW-1185">Reference proteome</keyword>
<organism evidence="2 3">
    <name type="scientific">Riccia sorocarpa</name>
    <dbReference type="NCBI Taxonomy" id="122646"/>
    <lineage>
        <taxon>Eukaryota</taxon>
        <taxon>Viridiplantae</taxon>
        <taxon>Streptophyta</taxon>
        <taxon>Embryophyta</taxon>
        <taxon>Marchantiophyta</taxon>
        <taxon>Marchantiopsida</taxon>
        <taxon>Marchantiidae</taxon>
        <taxon>Marchantiales</taxon>
        <taxon>Ricciaceae</taxon>
        <taxon>Riccia</taxon>
    </lineage>
</organism>
<sequence length="594" mass="67324">MVSTISNDYQVFGVDSIQASGGTAFLVHRSVTVGGGQEISPKFIWRSFALGNDVFHLAAIHAPNESQLRMDFWRQVSDTLPDLSFILLGDFNNVETAADSSSRRNRMGTEEQTTFFQMCGAHNLFDCWMLATTKLGPRWTRFERRSGVFSWARLDRIYPAFDQFMEDELTLVHHIAFQLSDHLPVSMLVKTAAASQEMPRSFYFKADLHLLRKPEVKCQLKEVWLASVKVPSQSPLETFAQAWTMLRQETKLLQYQEVSKLSDLAKLQKELEELTAVQHGNDADLEKVMELSQEVARLQAWQHYRWRVWSREKFLHLGETNSPYFLRKFRLRRKKARIPMLVTADGVQLVSDSDILEEVFTHYSTVFSADPPLTDLQRQTSYLHVFSGKVSVQQQAFMDDLPTAREFSELLFSSAKGFLEGVITLVPKVEGAQTVSALRPITLLSTVYKLFAKLIAARLAFILPSLVSVQQQGFVAGRSVYNNVLTFTLLHEILKRERRTASFLMIDFARAFDSLRHDFLFLGLEALGFSVRFVTLIKALTESGYARVVVNNRATPEFPLGTGVRQGCPLAPLLFVLISSALTIHAEDAVVGNF</sequence>
<comment type="caution">
    <text evidence="2">The sequence shown here is derived from an EMBL/GenBank/DDBJ whole genome shotgun (WGS) entry which is preliminary data.</text>
</comment>
<dbReference type="Proteomes" id="UP001633002">
    <property type="component" value="Unassembled WGS sequence"/>
</dbReference>
<reference evidence="2 3" key="1">
    <citation type="submission" date="2024-09" db="EMBL/GenBank/DDBJ databases">
        <title>Chromosome-scale assembly of Riccia sorocarpa.</title>
        <authorList>
            <person name="Paukszto L."/>
        </authorList>
    </citation>
    <scope>NUCLEOTIDE SEQUENCE [LARGE SCALE GENOMIC DNA]</scope>
    <source>
        <strain evidence="2">LP-2024</strain>
        <tissue evidence="2">Aerial parts of the thallus</tissue>
    </source>
</reference>
<dbReference type="EMBL" id="JBJQOH010000004">
    <property type="protein sequence ID" value="KAL3688299.1"/>
    <property type="molecule type" value="Genomic_DNA"/>
</dbReference>
<dbReference type="CDD" id="cd01650">
    <property type="entry name" value="RT_nLTR_like"/>
    <property type="match status" value="1"/>
</dbReference>
<dbReference type="PANTHER" id="PTHR19446">
    <property type="entry name" value="REVERSE TRANSCRIPTASES"/>
    <property type="match status" value="1"/>
</dbReference>
<dbReference type="Gene3D" id="3.60.10.10">
    <property type="entry name" value="Endonuclease/exonuclease/phosphatase"/>
    <property type="match status" value="1"/>
</dbReference>
<name>A0ABD3HDR4_9MARC</name>
<proteinExistence type="predicted"/>
<evidence type="ECO:0000313" key="2">
    <source>
        <dbReference type="EMBL" id="KAL3688299.1"/>
    </source>
</evidence>
<dbReference type="InterPro" id="IPR036691">
    <property type="entry name" value="Endo/exonu/phosph_ase_sf"/>
</dbReference>
<evidence type="ECO:0000313" key="3">
    <source>
        <dbReference type="Proteomes" id="UP001633002"/>
    </source>
</evidence>
<evidence type="ECO:0000259" key="1">
    <source>
        <dbReference type="PROSITE" id="PS50878"/>
    </source>
</evidence>
<accession>A0ABD3HDR4</accession>
<feature type="domain" description="Reverse transcriptase" evidence="1">
    <location>
        <begin position="407"/>
        <end position="594"/>
    </location>
</feature>
<dbReference type="SUPFAM" id="SSF56219">
    <property type="entry name" value="DNase I-like"/>
    <property type="match status" value="1"/>
</dbReference>
<gene>
    <name evidence="2" type="ORF">R1sor_014608</name>
</gene>
<dbReference type="Pfam" id="PF00078">
    <property type="entry name" value="RVT_1"/>
    <property type="match status" value="1"/>
</dbReference>